<dbReference type="EMBL" id="AMZH03031429">
    <property type="protein sequence ID" value="RRT32575.1"/>
    <property type="molecule type" value="Genomic_DNA"/>
</dbReference>
<comment type="caution">
    <text evidence="1">The sequence shown here is derived from an EMBL/GenBank/DDBJ whole genome shotgun (WGS) entry which is preliminary data.</text>
</comment>
<dbReference type="AlphaFoldDB" id="A0A426WZC5"/>
<evidence type="ECO:0000313" key="2">
    <source>
        <dbReference type="Proteomes" id="UP000287651"/>
    </source>
</evidence>
<organism evidence="1 2">
    <name type="scientific">Ensete ventricosum</name>
    <name type="common">Abyssinian banana</name>
    <name type="synonym">Musa ensete</name>
    <dbReference type="NCBI Taxonomy" id="4639"/>
    <lineage>
        <taxon>Eukaryota</taxon>
        <taxon>Viridiplantae</taxon>
        <taxon>Streptophyta</taxon>
        <taxon>Embryophyta</taxon>
        <taxon>Tracheophyta</taxon>
        <taxon>Spermatophyta</taxon>
        <taxon>Magnoliopsida</taxon>
        <taxon>Liliopsida</taxon>
        <taxon>Zingiberales</taxon>
        <taxon>Musaceae</taxon>
        <taxon>Ensete</taxon>
    </lineage>
</organism>
<gene>
    <name evidence="1" type="ORF">B296_00057080</name>
</gene>
<name>A0A426WZC5_ENSVE</name>
<evidence type="ECO:0000313" key="1">
    <source>
        <dbReference type="EMBL" id="RRT32575.1"/>
    </source>
</evidence>
<sequence length="78" mass="8575">MRSASVSVKQALLVQARVRQFARSLLGTERELARMSGDSELGLGGRLQEWWSSGREEVLQFGSTADSCKKVGSGRFPM</sequence>
<dbReference type="Proteomes" id="UP000287651">
    <property type="component" value="Unassembled WGS sequence"/>
</dbReference>
<accession>A0A426WZC5</accession>
<proteinExistence type="predicted"/>
<reference evidence="1 2" key="1">
    <citation type="journal article" date="2014" name="Agronomy (Basel)">
        <title>A Draft Genome Sequence for Ensete ventricosum, the Drought-Tolerant Tree Against Hunger.</title>
        <authorList>
            <person name="Harrison J."/>
            <person name="Moore K.A."/>
            <person name="Paszkiewicz K."/>
            <person name="Jones T."/>
            <person name="Grant M."/>
            <person name="Ambacheew D."/>
            <person name="Muzemil S."/>
            <person name="Studholme D.J."/>
        </authorList>
    </citation>
    <scope>NUCLEOTIDE SEQUENCE [LARGE SCALE GENOMIC DNA]</scope>
</reference>
<protein>
    <submittedName>
        <fullName evidence="1">Uncharacterized protein</fullName>
    </submittedName>
</protein>